<keyword evidence="3" id="KW-1003">Cell membrane</keyword>
<proteinExistence type="inferred from homology"/>
<evidence type="ECO:0000256" key="7">
    <source>
        <dbReference type="ARBA" id="ARBA00023136"/>
    </source>
</evidence>
<dbReference type="Proteomes" id="UP000032417">
    <property type="component" value="Chromosome 1"/>
</dbReference>
<dbReference type="GO" id="GO:0005886">
    <property type="term" value="C:plasma membrane"/>
    <property type="evidence" value="ECO:0007669"/>
    <property type="project" value="UniProtKB-SubCell"/>
</dbReference>
<dbReference type="InterPro" id="IPR007227">
    <property type="entry name" value="Cell_shape_determining_MreD"/>
</dbReference>
<dbReference type="GO" id="GO:0008360">
    <property type="term" value="P:regulation of cell shape"/>
    <property type="evidence" value="ECO:0007669"/>
    <property type="project" value="UniProtKB-KW"/>
</dbReference>
<comment type="similarity">
    <text evidence="2">Belongs to the MreD family.</text>
</comment>
<dbReference type="OrthoDB" id="1132160at2"/>
<dbReference type="STRING" id="1562970.ING2E5B_1324"/>
<evidence type="ECO:0000256" key="6">
    <source>
        <dbReference type="ARBA" id="ARBA00022989"/>
    </source>
</evidence>
<feature type="transmembrane region" description="Helical" evidence="8">
    <location>
        <begin position="112"/>
        <end position="130"/>
    </location>
</feature>
<evidence type="ECO:0000256" key="1">
    <source>
        <dbReference type="ARBA" id="ARBA00004651"/>
    </source>
</evidence>
<comment type="subcellular location">
    <subcellularLocation>
        <location evidence="1">Cell membrane</location>
        <topology evidence="1">Multi-pass membrane protein</topology>
    </subcellularLocation>
</comment>
<keyword evidence="5" id="KW-0133">Cell shape</keyword>
<keyword evidence="6 8" id="KW-1133">Transmembrane helix</keyword>
<name>A0A098BZJ0_9BACT</name>
<gene>
    <name evidence="9" type="ORF">ING2E5B_1324</name>
</gene>
<evidence type="ECO:0000256" key="8">
    <source>
        <dbReference type="SAM" id="Phobius"/>
    </source>
</evidence>
<feature type="transmembrane region" description="Helical" evidence="8">
    <location>
        <begin position="51"/>
        <end position="68"/>
    </location>
</feature>
<keyword evidence="7 8" id="KW-0472">Membrane</keyword>
<evidence type="ECO:0000313" key="10">
    <source>
        <dbReference type="Proteomes" id="UP000032417"/>
    </source>
</evidence>
<feature type="transmembrane region" description="Helical" evidence="8">
    <location>
        <begin position="142"/>
        <end position="164"/>
    </location>
</feature>
<dbReference type="HOGENOM" id="CLU_125324_0_0_10"/>
<evidence type="ECO:0000256" key="4">
    <source>
        <dbReference type="ARBA" id="ARBA00022692"/>
    </source>
</evidence>
<dbReference type="AlphaFoldDB" id="A0A098BZJ0"/>
<evidence type="ECO:0000256" key="5">
    <source>
        <dbReference type="ARBA" id="ARBA00022960"/>
    </source>
</evidence>
<organism evidence="9 10">
    <name type="scientific">Fermentimonas caenicola</name>
    <dbReference type="NCBI Taxonomy" id="1562970"/>
    <lineage>
        <taxon>Bacteria</taxon>
        <taxon>Pseudomonadati</taxon>
        <taxon>Bacteroidota</taxon>
        <taxon>Bacteroidia</taxon>
        <taxon>Bacteroidales</taxon>
        <taxon>Dysgonomonadaceae</taxon>
        <taxon>Fermentimonas</taxon>
    </lineage>
</organism>
<keyword evidence="10" id="KW-1185">Reference proteome</keyword>
<dbReference type="NCBIfam" id="TIGR03426">
    <property type="entry name" value="shape_MreD"/>
    <property type="match status" value="1"/>
</dbReference>
<keyword evidence="4 8" id="KW-0812">Transmembrane</keyword>
<dbReference type="EMBL" id="LN515532">
    <property type="protein sequence ID" value="CEA16074.1"/>
    <property type="molecule type" value="Genomic_DNA"/>
</dbReference>
<evidence type="ECO:0000256" key="3">
    <source>
        <dbReference type="ARBA" id="ARBA00022475"/>
    </source>
</evidence>
<reference evidence="9 10" key="1">
    <citation type="submission" date="2014-08" db="EMBL/GenBank/DDBJ databases">
        <authorList>
            <person name="Wibberg D."/>
        </authorList>
    </citation>
    <scope>NUCLEOTIDE SEQUENCE [LARGE SCALE GENOMIC DNA]</scope>
    <source>
        <strain evidence="10">ING2-E5B</strain>
    </source>
</reference>
<protein>
    <submittedName>
        <fullName evidence="9">Putative membrane protein</fullName>
    </submittedName>
</protein>
<evidence type="ECO:0000256" key="2">
    <source>
        <dbReference type="ARBA" id="ARBA00007776"/>
    </source>
</evidence>
<sequence>MKTVYFKEVLLFLLLIILQVLLLNRINVFGIATPVLYIYFLLKLSIGRNQFYVIISGFLLGLIIDIFLNTPGVNAAATTIIATIRRPVIYLFYEKEIYDEFIPGINTATGSFVRFTIFMVLTHLTLLFFIESFTLFNLLNTISRIISSSIISIILILALDSLIYRKKAGEQ</sequence>
<feature type="transmembrane region" description="Helical" evidence="8">
    <location>
        <begin position="12"/>
        <end position="39"/>
    </location>
</feature>
<evidence type="ECO:0000313" key="9">
    <source>
        <dbReference type="EMBL" id="CEA16074.1"/>
    </source>
</evidence>
<accession>A0A098BZJ0</accession>
<dbReference type="KEGG" id="pbt:ING2E5B_1324"/>